<reference evidence="1" key="1">
    <citation type="submission" date="2014-05" db="EMBL/GenBank/DDBJ databases">
        <title>The genome and life-stage specific transcriptomes of Globodera pallida elucidate key aspects of plant parasitism by a cyst nematode.</title>
        <authorList>
            <person name="Cotton J.A."/>
            <person name="Lilley C.J."/>
            <person name="Jones L.M."/>
            <person name="Kikuchi T."/>
            <person name="Reid A.J."/>
            <person name="Thorpe P."/>
            <person name="Tsai I.J."/>
            <person name="Beasley H."/>
            <person name="Blok V."/>
            <person name="Cock P.J.A."/>
            <person name="Van den Akker S.E."/>
            <person name="Holroyd N."/>
            <person name="Hunt M."/>
            <person name="Mantelin S."/>
            <person name="Naghra H."/>
            <person name="Pain A."/>
            <person name="Palomares-Rius J.E."/>
            <person name="Zarowiecki M."/>
            <person name="Berriman M."/>
            <person name="Jones J.T."/>
            <person name="Urwin P.E."/>
        </authorList>
    </citation>
    <scope>NUCLEOTIDE SEQUENCE [LARGE SCALE GENOMIC DNA]</scope>
    <source>
        <strain evidence="1">Lindley</strain>
    </source>
</reference>
<evidence type="ECO:0000313" key="2">
    <source>
        <dbReference type="WBParaSite" id="GPLIN_001429600"/>
    </source>
</evidence>
<name>A0A183CN39_GLOPA</name>
<dbReference type="WBParaSite" id="GPLIN_001429600">
    <property type="protein sequence ID" value="GPLIN_001429600"/>
    <property type="gene ID" value="GPLIN_001429600"/>
</dbReference>
<dbReference type="Proteomes" id="UP000050741">
    <property type="component" value="Unassembled WGS sequence"/>
</dbReference>
<proteinExistence type="predicted"/>
<dbReference type="AlphaFoldDB" id="A0A183CN39"/>
<protein>
    <submittedName>
        <fullName evidence="2">Toxin</fullName>
    </submittedName>
</protein>
<reference evidence="2" key="2">
    <citation type="submission" date="2016-06" db="UniProtKB">
        <authorList>
            <consortium name="WormBaseParasite"/>
        </authorList>
    </citation>
    <scope>IDENTIFICATION</scope>
</reference>
<accession>A0A183CN39</accession>
<sequence length="550" mass="62194">TGDLLLFDAYRRWYFEGRAKNAPSEPFFIRRVSQYTPLFNPSDSGGDLQAGNYHRRSELFSLMRQVIDATLIALPSTKEPDAAVIEPRPVVPASSTKTPESITDGRLEALALKQVTVERLVEDAELLPIVREMNSTNWSGAAATVIESNRELWQEMERLSIGASFDLLLDRMSDEQRAVAEKLADAKGDETSRVLGEYASGVLNRILQNNFRIWLPLAHSLLDLNLDDPLYRQASIKRISIGLRMPVPAEGEGLTSVASHPEIIFTQAALQAVKYQDIPNLSRFADHALRAIKFRETEGATVDSFEFELKYLNAVAQRLSIASVLPHLQSRETSAWIRERSGYRAIEQVKTYYGQAAVHLKQCLGAHYPLAGEDDDQAVRYLRALSERASLHLFTATSFGLAATAHRDMLKPDAHYYLQMAYDDLRLCIDRDLKSPINDPLMDVVRDQFIPNIAGYEVISYLLSEEGGYQMRPWPVAARKKVLAFWKREQHSHPLLAAELYSFGLLQNLSVPPGRKPNKEDLRDNIGKLRLPLDQALYREICEQLIRPYL</sequence>
<organism evidence="1 2">
    <name type="scientific">Globodera pallida</name>
    <name type="common">Potato cyst nematode worm</name>
    <name type="synonym">Heterodera pallida</name>
    <dbReference type="NCBI Taxonomy" id="36090"/>
    <lineage>
        <taxon>Eukaryota</taxon>
        <taxon>Metazoa</taxon>
        <taxon>Ecdysozoa</taxon>
        <taxon>Nematoda</taxon>
        <taxon>Chromadorea</taxon>
        <taxon>Rhabditida</taxon>
        <taxon>Tylenchina</taxon>
        <taxon>Tylenchomorpha</taxon>
        <taxon>Tylenchoidea</taxon>
        <taxon>Heteroderidae</taxon>
        <taxon>Heteroderinae</taxon>
        <taxon>Globodera</taxon>
    </lineage>
</organism>
<evidence type="ECO:0000313" key="1">
    <source>
        <dbReference type="Proteomes" id="UP000050741"/>
    </source>
</evidence>
<keyword evidence="1" id="KW-1185">Reference proteome</keyword>